<dbReference type="InterPro" id="IPR031762">
    <property type="entry name" value="DUF4738"/>
</dbReference>
<evidence type="ECO:0000256" key="1">
    <source>
        <dbReference type="SAM" id="MobiDB-lite"/>
    </source>
</evidence>
<evidence type="ECO:0000313" key="3">
    <source>
        <dbReference type="EMBL" id="ALO48331.1"/>
    </source>
</evidence>
<dbReference type="Proteomes" id="UP000056252">
    <property type="component" value="Chromosome"/>
</dbReference>
<feature type="signal peptide" evidence="2">
    <location>
        <begin position="1"/>
        <end position="19"/>
    </location>
</feature>
<accession>A0A0S2KJ49</accession>
<gene>
    <name evidence="3" type="ORF">AS203_03900</name>
</gene>
<dbReference type="Pfam" id="PF15889">
    <property type="entry name" value="DUF4738"/>
    <property type="match status" value="1"/>
</dbReference>
<feature type="chain" id="PRO_5006601740" description="DUF4738 domain-containing protein" evidence="2">
    <location>
        <begin position="20"/>
        <end position="192"/>
    </location>
</feature>
<protein>
    <recommendedName>
        <fullName evidence="5">DUF4738 domain-containing protein</fullName>
    </recommendedName>
</protein>
<dbReference type="eggNOG" id="ENOG5033QXS">
    <property type="taxonomic scope" value="Bacteria"/>
</dbReference>
<keyword evidence="2" id="KW-0732">Signal</keyword>
<evidence type="ECO:0000256" key="2">
    <source>
        <dbReference type="SAM" id="SignalP"/>
    </source>
</evidence>
<keyword evidence="4" id="KW-1185">Reference proteome</keyword>
<dbReference type="EMBL" id="CP013195">
    <property type="protein sequence ID" value="ALO48331.1"/>
    <property type="molecule type" value="Genomic_DNA"/>
</dbReference>
<evidence type="ECO:0008006" key="5">
    <source>
        <dbReference type="Google" id="ProtNLM"/>
    </source>
</evidence>
<dbReference type="RefSeq" id="WP_025065769.1">
    <property type="nucleotide sequence ID" value="NZ_CP013195.1"/>
</dbReference>
<sequence>MRKIQFICLWMLIIGALTACHSKRNSNEIIAKKPSVVRSTKTLKMGDYVQTRQIEWLGSIYTITVRFAADPSLPTVSDDNQKYFDNRIELQILRKDGSEFFSRSFTKADFQGSIDESYRKNGALLGIVFNCAEGDNLYFAASVGSPDKSSDEYVPLVLKLSKMGGVTISKDNQLDTGSDVGSDKEENDNDGV</sequence>
<name>A0A0S2KJ49_9BACT</name>
<dbReference type="PROSITE" id="PS51257">
    <property type="entry name" value="PROKAR_LIPOPROTEIN"/>
    <property type="match status" value="1"/>
</dbReference>
<feature type="region of interest" description="Disordered" evidence="1">
    <location>
        <begin position="168"/>
        <end position="192"/>
    </location>
</feature>
<proteinExistence type="predicted"/>
<dbReference type="Gene3D" id="2.40.128.510">
    <property type="entry name" value="Protein of unknown function DUF4738"/>
    <property type="match status" value="1"/>
</dbReference>
<dbReference type="KEGG" id="peo:AS203_03900"/>
<reference evidence="4" key="1">
    <citation type="submission" date="2015-11" db="EMBL/GenBank/DDBJ databases">
        <authorList>
            <person name="Holder M.E."/>
            <person name="Ajami N.J."/>
            <person name="Petrosino J.F."/>
        </authorList>
    </citation>
    <scope>NUCLEOTIDE SEQUENCE [LARGE SCALE GENOMIC DNA]</scope>
    <source>
        <strain evidence="4">F0113</strain>
    </source>
</reference>
<dbReference type="OrthoDB" id="1086474at2"/>
<evidence type="ECO:0000313" key="4">
    <source>
        <dbReference type="Proteomes" id="UP000056252"/>
    </source>
</evidence>
<dbReference type="STRING" id="76123.AS203_03900"/>
<organism evidence="3 4">
    <name type="scientific">Hoylesella enoeca</name>
    <dbReference type="NCBI Taxonomy" id="76123"/>
    <lineage>
        <taxon>Bacteria</taxon>
        <taxon>Pseudomonadati</taxon>
        <taxon>Bacteroidota</taxon>
        <taxon>Bacteroidia</taxon>
        <taxon>Bacteroidales</taxon>
        <taxon>Prevotellaceae</taxon>
        <taxon>Hoylesella</taxon>
    </lineage>
</organism>
<dbReference type="AlphaFoldDB" id="A0A0S2KJ49"/>